<dbReference type="RefSeq" id="WP_072995078.1">
    <property type="nucleotide sequence ID" value="NZ_FQYU01000009.1"/>
</dbReference>
<feature type="compositionally biased region" description="Polar residues" evidence="1">
    <location>
        <begin position="356"/>
        <end position="373"/>
    </location>
</feature>
<proteinExistence type="predicted"/>
<name>A0A1M6M6K9_9FLAO</name>
<dbReference type="Pfam" id="PF13699">
    <property type="entry name" value="eCIS_core"/>
    <property type="match status" value="1"/>
</dbReference>
<feature type="region of interest" description="Disordered" evidence="1">
    <location>
        <begin position="347"/>
        <end position="377"/>
    </location>
</feature>
<feature type="region of interest" description="Disordered" evidence="1">
    <location>
        <begin position="125"/>
        <end position="145"/>
    </location>
</feature>
<evidence type="ECO:0000256" key="1">
    <source>
        <dbReference type="SAM" id="MobiDB-lite"/>
    </source>
</evidence>
<feature type="compositionally biased region" description="Polar residues" evidence="1">
    <location>
        <begin position="1414"/>
        <end position="1424"/>
    </location>
</feature>
<reference evidence="4" key="1">
    <citation type="submission" date="2016-11" db="EMBL/GenBank/DDBJ databases">
        <authorList>
            <person name="Varghese N."/>
            <person name="Submissions S."/>
        </authorList>
    </citation>
    <scope>NUCLEOTIDE SEQUENCE [LARGE SCALE GENOMIC DNA]</scope>
    <source>
        <strain evidence="4">DSM 19858</strain>
    </source>
</reference>
<organism evidence="3 4">
    <name type="scientific">Pseudozobellia thermophila</name>
    <dbReference type="NCBI Taxonomy" id="192903"/>
    <lineage>
        <taxon>Bacteria</taxon>
        <taxon>Pseudomonadati</taxon>
        <taxon>Bacteroidota</taxon>
        <taxon>Flavobacteriia</taxon>
        <taxon>Flavobacteriales</taxon>
        <taxon>Flavobacteriaceae</taxon>
        <taxon>Pseudozobellia</taxon>
    </lineage>
</organism>
<dbReference type="InterPro" id="IPR003615">
    <property type="entry name" value="HNH_nuc"/>
</dbReference>
<feature type="compositionally biased region" description="Basic and acidic residues" evidence="1">
    <location>
        <begin position="1655"/>
        <end position="1665"/>
    </location>
</feature>
<feature type="compositionally biased region" description="Basic and acidic residues" evidence="1">
    <location>
        <begin position="1674"/>
        <end position="1694"/>
    </location>
</feature>
<dbReference type="EMBL" id="FQYU01000009">
    <property type="protein sequence ID" value="SHJ78903.1"/>
    <property type="molecule type" value="Genomic_DNA"/>
</dbReference>
<feature type="compositionally biased region" description="Acidic residues" evidence="1">
    <location>
        <begin position="1615"/>
        <end position="1628"/>
    </location>
</feature>
<evidence type="ECO:0000313" key="4">
    <source>
        <dbReference type="Proteomes" id="UP000184543"/>
    </source>
</evidence>
<feature type="compositionally biased region" description="Acidic residues" evidence="1">
    <location>
        <begin position="1597"/>
        <end position="1607"/>
    </location>
</feature>
<dbReference type="SMART" id="SM00507">
    <property type="entry name" value="HNHc"/>
    <property type="match status" value="1"/>
</dbReference>
<dbReference type="CDD" id="cd00085">
    <property type="entry name" value="HNHc"/>
    <property type="match status" value="1"/>
</dbReference>
<accession>A0A1M6M6K9</accession>
<evidence type="ECO:0000313" key="3">
    <source>
        <dbReference type="EMBL" id="SHJ78903.1"/>
    </source>
</evidence>
<dbReference type="OrthoDB" id="4317910at2"/>
<gene>
    <name evidence="3" type="ORF">SAMN04488513_1093</name>
</gene>
<feature type="compositionally biased region" description="Polar residues" evidence="1">
    <location>
        <begin position="1162"/>
        <end position="1171"/>
    </location>
</feature>
<dbReference type="STRING" id="192903.SAMN04488513_1093"/>
<keyword evidence="4" id="KW-1185">Reference proteome</keyword>
<evidence type="ECO:0000259" key="2">
    <source>
        <dbReference type="SMART" id="SM00507"/>
    </source>
</evidence>
<feature type="region of interest" description="Disordered" evidence="1">
    <location>
        <begin position="1381"/>
        <end position="1512"/>
    </location>
</feature>
<sequence length="1904" mass="212152">MYSGATHIVNQKKAVQCKLAIGQPNDRYEQEADAVADQVMKMPATQIPPVQRKCKACEEEEVQMKPLSQTITPVLQKQEEEEEEVRMKPLATSITPIVQKQSGSGSELQMKGISTDTIIQKEDEPTSIEATSPETEAPVTSNNTLPNLTLQVPSPLILRANGVMFTNPTFLVQGPNGSIVDLAPYTGNGLVDFPLAALESLGIPILSYFHFHMGRARQYLGQHFDSAYGLSGGTSFIRNALHYGYISADDVTLFGAPSSYNFEHYNGIPNLNIVANPMDIGTMINVSYFNYPLEEGHNNPAVLFTITAPFDQNPFEAFVNLGGAIGHALSGDLYSLPDVTHNYPRFHDEPNREIGTPTTTTQISPKADSNVSPSKGFESRLNAQKGGGQALPSSTREFMEQRIGADFSEVNIHTGTHATALNRDLGARAFTNANDIYFNQGQYSPHSSEGKRLLAHELTHVVQQNANRTPYLINKYEDEWEVPRVTVRASLSGLTFRLEDATLSSMRTYRQMFHAAILRKLIGSQYSEGLENDIPQNGEFHGIWSDPNASPVNAQQYSSNITLHGEAGTELLDWLERNDYNITGLTPHQRELLHLGEVTRDLHIELEGDLPPWLTTFIFQRLMSRQGALLSEYTSDWEEQRQQAEEGIIGVTACYGEGCLNNRILAQLNPSINVLEAIRNDFVLSVVEETRRFYELIWNVPEEGIPTAVRDQMLASRFLLFCYSQSDFSERALTEHDARIEIINRFMNIALPQQLSTSGDEIISERPSEYNTPEFPSHIRSYPALLPPRGFAQELPLAFGVIGTDYDFSMNLVHRNYLEALGAYFSYTYQWEFSRVPLNSFLSENESEDETPVSGSPTVLDSIVSGVNRSLRYRDQDYETVDDELGIFSPFTYSLVELNSALGLLGATVVPFIGRAVRPRHEQRFNFREPGVYFVSCVAYSMTRDDNDAVVRVPSSAIYSFPIFVNGTETISETMLASTQAEVVQRHHRILEIQDQLDNNRELSTTERRSLQAELRNLQILNGFNVEEELTVRRDSIIRAIFQHEKDRIMRLSSSSRSEIQERLTSINTALEQNRAFADSQVTLARSIMEERSEISRTDRAFYAPLRQSLSQMTQVMEVQDRRGLVNAQRVRAWFIGDEGATISLVIEYVHDEDENEYHISDITTPNSGDTSIEDDATDDSDTPPVVLGIVRLLRSTAGYGQRGHVAVEWERERYIREVTADTAVIITTGIDNAVTLIELAALAAAPFTAGASLGLLAPLGVIGAFPAAYRLITRYEDSTFRLDWNSASDIVSVLGGFGEVSRALKIVQVPGRNVKMVLGLGQMGLQGLILGGVTLHEIEQVQASNASLGEKRTQLMLILGHALINFGMLIGEPLMERAYNHRGAPNRPPDSDSSLGVDSDTPALTVENHSESDGNSTETNQTPEGIESDNLPQNVETRPESPVQDGDSTATPDAESSHSESEDGVTVEETRSGPEPSENIPAEESTTENQHEEVVNGGGGGETIPNAESLPPEAAQIIGRLDAIREQFQRMKERVGESNDEMSQALDQYIQDALTKRQEIFNNPESADALGNANDLIDSMREIRDALRGRLNQPEPSEESSSETEENTDHTDAIEDTPEPESPDTETTESQATPDTSPEVVDAAPQTPDDLIGDNERFEGHGQDSSDLNRLFDTYKEGPGREDVTPQEWARRTRGEARRILDRLLGDGWAQRGRRRRPRDRGDVVVTVTRRMLEAVPYPHDDVSIPIPISPGDSLVIRPTTDRPSTSTMRRLFMDVLGLLPSDIRASFDAALRDTLNRYSMDQLREMGYTFRDYDGVERAWPLDAHDHPLEVHHIIELSWGGTNAPSNLMPLPSREHDLLSRWWRGLQRHVLGNGEIRDARNTPDTQGEHIPDLLEILNTEPE</sequence>
<feature type="region of interest" description="Disordered" evidence="1">
    <location>
        <begin position="1160"/>
        <end position="1180"/>
    </location>
</feature>
<dbReference type="Proteomes" id="UP000184543">
    <property type="component" value="Unassembled WGS sequence"/>
</dbReference>
<feature type="domain" description="HNH nuclease" evidence="2">
    <location>
        <begin position="1813"/>
        <end position="1859"/>
    </location>
</feature>
<feature type="region of interest" description="Disordered" evidence="1">
    <location>
        <begin position="1585"/>
        <end position="1694"/>
    </location>
</feature>
<dbReference type="InterPro" id="IPR025295">
    <property type="entry name" value="eCIS_core_dom"/>
</dbReference>
<feature type="compositionally biased region" description="Polar residues" evidence="1">
    <location>
        <begin position="128"/>
        <end position="145"/>
    </location>
</feature>
<protein>
    <recommendedName>
        <fullName evidence="2">HNH nuclease domain-containing protein</fullName>
    </recommendedName>
</protein>